<evidence type="ECO:0000256" key="11">
    <source>
        <dbReference type="ARBA" id="ARBA00023242"/>
    </source>
</evidence>
<dbReference type="InterPro" id="IPR036249">
    <property type="entry name" value="Thioredoxin-like_sf"/>
</dbReference>
<dbReference type="GO" id="GO:0030286">
    <property type="term" value="C:dynein complex"/>
    <property type="evidence" value="ECO:0007669"/>
    <property type="project" value="InterPro"/>
</dbReference>
<evidence type="ECO:0000256" key="9">
    <source>
        <dbReference type="ARBA" id="ARBA00023157"/>
    </source>
</evidence>
<dbReference type="AlphaFoldDB" id="A0A2A2L4K0"/>
<dbReference type="GO" id="GO:0007017">
    <property type="term" value="P:microtubule-based process"/>
    <property type="evidence" value="ECO:0007669"/>
    <property type="project" value="InterPro"/>
</dbReference>
<gene>
    <name evidence="15" type="ORF">WR25_07738</name>
</gene>
<keyword evidence="13" id="KW-0812">Transmembrane</keyword>
<evidence type="ECO:0000256" key="10">
    <source>
        <dbReference type="ARBA" id="ARBA00023212"/>
    </source>
</evidence>
<evidence type="ECO:0000256" key="2">
    <source>
        <dbReference type="ARBA" id="ARBA00004245"/>
    </source>
</evidence>
<evidence type="ECO:0000256" key="5">
    <source>
        <dbReference type="ARBA" id="ARBA00022490"/>
    </source>
</evidence>
<dbReference type="CDD" id="cd02947">
    <property type="entry name" value="TRX_family"/>
    <property type="match status" value="1"/>
</dbReference>
<evidence type="ECO:0000256" key="3">
    <source>
        <dbReference type="ARBA" id="ARBA00015062"/>
    </source>
</evidence>
<dbReference type="PROSITE" id="PS51352">
    <property type="entry name" value="THIOREDOXIN_2"/>
    <property type="match status" value="1"/>
</dbReference>
<evidence type="ECO:0000256" key="12">
    <source>
        <dbReference type="SAM" id="MobiDB-lite"/>
    </source>
</evidence>
<feature type="domain" description="Thioredoxin" evidence="14">
    <location>
        <begin position="134"/>
        <end position="309"/>
    </location>
</feature>
<keyword evidence="8" id="KW-0653">Protein transport</keyword>
<organism evidence="15 16">
    <name type="scientific">Diploscapter pachys</name>
    <dbReference type="NCBI Taxonomy" id="2018661"/>
    <lineage>
        <taxon>Eukaryota</taxon>
        <taxon>Metazoa</taxon>
        <taxon>Ecdysozoa</taxon>
        <taxon>Nematoda</taxon>
        <taxon>Chromadorea</taxon>
        <taxon>Rhabditida</taxon>
        <taxon>Rhabditina</taxon>
        <taxon>Rhabditomorpha</taxon>
        <taxon>Rhabditoidea</taxon>
        <taxon>Rhabditidae</taxon>
        <taxon>Diploscapter</taxon>
    </lineage>
</organism>
<keyword evidence="6" id="KW-0493">Microtubule</keyword>
<dbReference type="OrthoDB" id="409136at2759"/>
<dbReference type="InterPro" id="IPR001372">
    <property type="entry name" value="Dynein_light_chain_typ-1/2"/>
</dbReference>
<keyword evidence="16" id="KW-1185">Reference proteome</keyword>
<protein>
    <recommendedName>
        <fullName evidence="3">Dynein light chain 1, cytoplasmic</fullName>
    </recommendedName>
</protein>
<feature type="transmembrane region" description="Helical" evidence="13">
    <location>
        <begin position="205"/>
        <end position="223"/>
    </location>
</feature>
<keyword evidence="10" id="KW-0206">Cytoskeleton</keyword>
<dbReference type="CDD" id="cd21450">
    <property type="entry name" value="DLC-like_DYNLL1-like"/>
    <property type="match status" value="1"/>
</dbReference>
<dbReference type="Pfam" id="PF01221">
    <property type="entry name" value="Dynein_light"/>
    <property type="match status" value="1"/>
</dbReference>
<evidence type="ECO:0000256" key="7">
    <source>
        <dbReference type="ARBA" id="ARBA00022816"/>
    </source>
</evidence>
<evidence type="ECO:0000256" key="6">
    <source>
        <dbReference type="ARBA" id="ARBA00022701"/>
    </source>
</evidence>
<reference evidence="15 16" key="1">
    <citation type="journal article" date="2017" name="Curr. Biol.">
        <title>Genome architecture and evolution of a unichromosomal asexual nematode.</title>
        <authorList>
            <person name="Fradin H."/>
            <person name="Zegar C."/>
            <person name="Gutwein M."/>
            <person name="Lucas J."/>
            <person name="Kovtun M."/>
            <person name="Corcoran D."/>
            <person name="Baugh L.R."/>
            <person name="Kiontke K."/>
            <person name="Gunsalus K."/>
            <person name="Fitch D.H."/>
            <person name="Piano F."/>
        </authorList>
    </citation>
    <scope>NUCLEOTIDE SEQUENCE [LARGE SCALE GENOMIC DNA]</scope>
    <source>
        <strain evidence="15">PF1309</strain>
    </source>
</reference>
<dbReference type="EMBL" id="LIAE01007210">
    <property type="protein sequence ID" value="PAV81063.1"/>
    <property type="molecule type" value="Genomic_DNA"/>
</dbReference>
<dbReference type="GO" id="GO:0051028">
    <property type="term" value="P:mRNA transport"/>
    <property type="evidence" value="ECO:0007669"/>
    <property type="project" value="UniProtKB-KW"/>
</dbReference>
<sequence>MPCGGNRVVYTTCPNSARRVVPQATTQPVAPKVTTQKVVPAGGSIVYYSSSSGSTNGGTTYRSSSSSSKSTSKSTGGTSYHYESHSSSGGGGPGSKTIIETRSTGLGLAPQMHIDSGLSTSEVMELMKAEMDSAMLGTEKTTIIRTTGLDGGLTEKSYVERSSMPVTEISSLEEMTSLFSRLSSTQLVVIDFTAHWCGPSKKTQFIFLFLFLLIFFMSIAPVFEKLASQYPNARFFKVDVDKAKDVTQKYGVQSMPTFVFLKNKVEVKRIVGADRDALVATITKYYTSPPSNTGTTDSLEQQFFEQVTVVSKSMQQNQITIDASEMSPEMQQSAVTCVKNAIGLYSDDLAIAKYIKVTFDDTYGKYWHCIVGNAASFVSYDEDFYIRFKWGDKKITLFKAPNAPQN</sequence>
<keyword evidence="5" id="KW-0963">Cytoplasm</keyword>
<feature type="compositionally biased region" description="Low complexity" evidence="12">
    <location>
        <begin position="49"/>
        <end position="87"/>
    </location>
</feature>
<dbReference type="SUPFAM" id="SSF54648">
    <property type="entry name" value="DLC"/>
    <property type="match status" value="1"/>
</dbReference>
<dbReference type="GO" id="GO:0005874">
    <property type="term" value="C:microtubule"/>
    <property type="evidence" value="ECO:0007669"/>
    <property type="project" value="UniProtKB-KW"/>
</dbReference>
<keyword evidence="13" id="KW-1133">Transmembrane helix</keyword>
<feature type="region of interest" description="Disordered" evidence="12">
    <location>
        <begin position="49"/>
        <end position="99"/>
    </location>
</feature>
<dbReference type="PANTHER" id="PTHR46115">
    <property type="entry name" value="THIOREDOXIN-LIKE PROTEIN 1"/>
    <property type="match status" value="1"/>
</dbReference>
<evidence type="ECO:0000256" key="1">
    <source>
        <dbReference type="ARBA" id="ARBA00004123"/>
    </source>
</evidence>
<evidence type="ECO:0000313" key="16">
    <source>
        <dbReference type="Proteomes" id="UP000218231"/>
    </source>
</evidence>
<evidence type="ECO:0000256" key="8">
    <source>
        <dbReference type="ARBA" id="ARBA00022927"/>
    </source>
</evidence>
<comment type="caution">
    <text evidence="15">The sequence shown here is derived from an EMBL/GenBank/DDBJ whole genome shotgun (WGS) entry which is preliminary data.</text>
</comment>
<keyword evidence="4" id="KW-0813">Transport</keyword>
<keyword evidence="13" id="KW-0472">Membrane</keyword>
<keyword evidence="9" id="KW-1015">Disulfide bond</keyword>
<dbReference type="Pfam" id="PF00085">
    <property type="entry name" value="Thioredoxin"/>
    <property type="match status" value="1"/>
</dbReference>
<keyword evidence="11" id="KW-0539">Nucleus</keyword>
<name>A0A2A2L4K0_9BILA</name>
<dbReference type="InterPro" id="IPR013766">
    <property type="entry name" value="Thioredoxin_domain"/>
</dbReference>
<dbReference type="GO" id="GO:0015031">
    <property type="term" value="P:protein transport"/>
    <property type="evidence" value="ECO:0007669"/>
    <property type="project" value="UniProtKB-KW"/>
</dbReference>
<dbReference type="Gene3D" id="3.40.30.10">
    <property type="entry name" value="Glutaredoxin"/>
    <property type="match status" value="1"/>
</dbReference>
<accession>A0A2A2L4K0</accession>
<evidence type="ECO:0000313" key="15">
    <source>
        <dbReference type="EMBL" id="PAV81063.1"/>
    </source>
</evidence>
<dbReference type="GO" id="GO:0005634">
    <property type="term" value="C:nucleus"/>
    <property type="evidence" value="ECO:0007669"/>
    <property type="project" value="UniProtKB-SubCell"/>
</dbReference>
<evidence type="ECO:0000256" key="4">
    <source>
        <dbReference type="ARBA" id="ARBA00022448"/>
    </source>
</evidence>
<evidence type="ECO:0000259" key="14">
    <source>
        <dbReference type="PROSITE" id="PS51352"/>
    </source>
</evidence>
<dbReference type="FunFam" id="3.30.740.10:FF:000005">
    <property type="entry name" value="Dynein light chain"/>
    <property type="match status" value="1"/>
</dbReference>
<dbReference type="Proteomes" id="UP000218231">
    <property type="component" value="Unassembled WGS sequence"/>
</dbReference>
<keyword evidence="7" id="KW-0509">mRNA transport</keyword>
<proteinExistence type="predicted"/>
<dbReference type="InterPro" id="IPR037177">
    <property type="entry name" value="DLC_sf"/>
</dbReference>
<dbReference type="STRING" id="2018661.A0A2A2L4K0"/>
<comment type="subcellular location">
    <subcellularLocation>
        <location evidence="2">Cytoplasm</location>
        <location evidence="2">Cytoskeleton</location>
    </subcellularLocation>
    <subcellularLocation>
        <location evidence="1">Nucleus</location>
    </subcellularLocation>
</comment>
<dbReference type="SUPFAM" id="SSF52833">
    <property type="entry name" value="Thioredoxin-like"/>
    <property type="match status" value="1"/>
</dbReference>
<dbReference type="Gene3D" id="3.30.740.10">
    <property type="entry name" value="Protein Inhibitor Of Neuronal Nitric Oxide Synthase"/>
    <property type="match status" value="1"/>
</dbReference>
<evidence type="ECO:0000256" key="13">
    <source>
        <dbReference type="SAM" id="Phobius"/>
    </source>
</evidence>
<dbReference type="SMART" id="SM01375">
    <property type="entry name" value="Dynein_light"/>
    <property type="match status" value="1"/>
</dbReference>